<name>A0A2P2M6W8_RHIMU</name>
<dbReference type="EMBL" id="GGEC01045479">
    <property type="protein sequence ID" value="MBX25963.1"/>
    <property type="molecule type" value="Transcribed_RNA"/>
</dbReference>
<evidence type="ECO:0000313" key="1">
    <source>
        <dbReference type="EMBL" id="MBX25963.1"/>
    </source>
</evidence>
<accession>A0A2P2M6W8</accession>
<organism evidence="1">
    <name type="scientific">Rhizophora mucronata</name>
    <name type="common">Asiatic mangrove</name>
    <dbReference type="NCBI Taxonomy" id="61149"/>
    <lineage>
        <taxon>Eukaryota</taxon>
        <taxon>Viridiplantae</taxon>
        <taxon>Streptophyta</taxon>
        <taxon>Embryophyta</taxon>
        <taxon>Tracheophyta</taxon>
        <taxon>Spermatophyta</taxon>
        <taxon>Magnoliopsida</taxon>
        <taxon>eudicotyledons</taxon>
        <taxon>Gunneridae</taxon>
        <taxon>Pentapetalae</taxon>
        <taxon>rosids</taxon>
        <taxon>fabids</taxon>
        <taxon>Malpighiales</taxon>
        <taxon>Rhizophoraceae</taxon>
        <taxon>Rhizophora</taxon>
    </lineage>
</organism>
<sequence length="87" mass="9238">MLNNFSSAAIASNVGSLGLSGSLASTLFGILSFPLASTAGLRNLGRFSCGVSPWTSIIKVSAMVHKENSISWNQIKGRERDVFLSVY</sequence>
<proteinExistence type="predicted"/>
<dbReference type="AlphaFoldDB" id="A0A2P2M6W8"/>
<protein>
    <submittedName>
        <fullName evidence="1">Agenet domain-containing family protein</fullName>
    </submittedName>
</protein>
<reference evidence="1" key="1">
    <citation type="submission" date="2018-02" db="EMBL/GenBank/DDBJ databases">
        <title>Rhizophora mucronata_Transcriptome.</title>
        <authorList>
            <person name="Meera S.P."/>
            <person name="Sreeshan A."/>
            <person name="Augustine A."/>
        </authorList>
    </citation>
    <scope>NUCLEOTIDE SEQUENCE</scope>
    <source>
        <tissue evidence="1">Leaf</tissue>
    </source>
</reference>